<gene>
    <name evidence="1" type="ORF">SAMN05216464_105304</name>
</gene>
<dbReference type="STRING" id="1391627.SAMN05216464_105304"/>
<accession>A0A1G7C7X7</accession>
<reference evidence="1 2" key="1">
    <citation type="submission" date="2016-10" db="EMBL/GenBank/DDBJ databases">
        <authorList>
            <person name="de Groot N.N."/>
        </authorList>
    </citation>
    <scope>NUCLEOTIDE SEQUENCE [LARGE SCALE GENOMIC DNA]</scope>
    <source>
        <strain evidence="1 2">47C3B</strain>
    </source>
</reference>
<dbReference type="AlphaFoldDB" id="A0A1G7C7X7"/>
<dbReference type="Proteomes" id="UP000199072">
    <property type="component" value="Unassembled WGS sequence"/>
</dbReference>
<proteinExistence type="predicted"/>
<keyword evidence="2" id="KW-1185">Reference proteome</keyword>
<organism evidence="1 2">
    <name type="scientific">Mucilaginibacter pineti</name>
    <dbReference type="NCBI Taxonomy" id="1391627"/>
    <lineage>
        <taxon>Bacteria</taxon>
        <taxon>Pseudomonadati</taxon>
        <taxon>Bacteroidota</taxon>
        <taxon>Sphingobacteriia</taxon>
        <taxon>Sphingobacteriales</taxon>
        <taxon>Sphingobacteriaceae</taxon>
        <taxon>Mucilaginibacter</taxon>
    </lineage>
</organism>
<protein>
    <submittedName>
        <fullName evidence="1">Uncharacterized protein</fullName>
    </submittedName>
</protein>
<evidence type="ECO:0000313" key="1">
    <source>
        <dbReference type="EMBL" id="SDE34850.1"/>
    </source>
</evidence>
<dbReference type="EMBL" id="FNAI01000005">
    <property type="protein sequence ID" value="SDE34850.1"/>
    <property type="molecule type" value="Genomic_DNA"/>
</dbReference>
<sequence length="52" mass="6140">MLMLLAMAHLQLISKKPMTFPELTIMDIAWAWYLSRHFVKVFLIKMLAVSLF</sequence>
<name>A0A1G7C7X7_9SPHI</name>
<evidence type="ECO:0000313" key="2">
    <source>
        <dbReference type="Proteomes" id="UP000199072"/>
    </source>
</evidence>